<feature type="compositionally biased region" description="Polar residues" evidence="1">
    <location>
        <begin position="205"/>
        <end position="230"/>
    </location>
</feature>
<dbReference type="AlphaFoldDB" id="A0AA85J3W0"/>
<evidence type="ECO:0000313" key="3">
    <source>
        <dbReference type="Proteomes" id="UP000050795"/>
    </source>
</evidence>
<evidence type="ECO:0000256" key="1">
    <source>
        <dbReference type="SAM" id="MobiDB-lite"/>
    </source>
</evidence>
<feature type="chain" id="PRO_5041669819" description="BAR domain-containing protein" evidence="2">
    <location>
        <begin position="22"/>
        <end position="573"/>
    </location>
</feature>
<organism evidence="3 4">
    <name type="scientific">Trichobilharzia regenti</name>
    <name type="common">Nasal bird schistosome</name>
    <dbReference type="NCBI Taxonomy" id="157069"/>
    <lineage>
        <taxon>Eukaryota</taxon>
        <taxon>Metazoa</taxon>
        <taxon>Spiralia</taxon>
        <taxon>Lophotrochozoa</taxon>
        <taxon>Platyhelminthes</taxon>
        <taxon>Trematoda</taxon>
        <taxon>Digenea</taxon>
        <taxon>Strigeidida</taxon>
        <taxon>Schistosomatoidea</taxon>
        <taxon>Schistosomatidae</taxon>
        <taxon>Trichobilharzia</taxon>
    </lineage>
</organism>
<reference evidence="4" key="2">
    <citation type="submission" date="2023-11" db="UniProtKB">
        <authorList>
            <consortium name="WormBaseParasite"/>
        </authorList>
    </citation>
    <scope>IDENTIFICATION</scope>
</reference>
<accession>A0AA85J3W0</accession>
<keyword evidence="3" id="KW-1185">Reference proteome</keyword>
<dbReference type="WBParaSite" id="TREG1_126970.9">
    <property type="protein sequence ID" value="TREG1_126970.9"/>
    <property type="gene ID" value="TREG1_126970"/>
</dbReference>
<name>A0AA85J3W0_TRIRE</name>
<dbReference type="Proteomes" id="UP000050795">
    <property type="component" value="Unassembled WGS sequence"/>
</dbReference>
<feature type="compositionally biased region" description="Polar residues" evidence="1">
    <location>
        <begin position="109"/>
        <end position="134"/>
    </location>
</feature>
<keyword evidence="2" id="KW-0732">Signal</keyword>
<sequence>MRNILLTASLCLLLLLSNNNAISEKTQPVTTMSETTESNGRHLRSTTTPHFKSTTPETQPVTTMSETTESNGRHLRSTTTPHFKSTTPETQPVTTMSETTESNGRHLRSTTTPHFKSTTPETQPVTTMSETTESNGRHLRSTTTPHFKSTTPETQPVTTMSETTESNGRHLRSTTTPHFKSTTPETQPVTTMSETTESNGRHLRSTTTPHFKSTTPETQPVTTMSETTESNGRHLRSTTTPHFKSTTPETQPVTTMSETTESNGRHLRSTTTPHFKSTTPETQPVTTMSETTESNGRHLRSTTTPHFKSTTPDGEITYYNRSYALNAYADSYREVVDYKFRMLEIQTYKGPRNFEEIIKPEILRLEHLYQSKWAKEFLESTGAGDEKLVNSYIDEYRKALEEDTAFDYKVLANKQLYNLTKTHISKKWKNRKDLNIAEGIFFAETSDSLKNDEVQTEMINKNFIEAKEAVKTSKAKLKVLETAAVRTTHEYRDTLNFFRNPKNRRYTSDYEYAAKIKELYQKARTDFASATKELRDNIKLLEEIRFEFLKFQTLEDGINWLLDEMKEDAKQYY</sequence>
<evidence type="ECO:0008006" key="5">
    <source>
        <dbReference type="Google" id="ProtNLM"/>
    </source>
</evidence>
<feature type="compositionally biased region" description="Polar residues" evidence="1">
    <location>
        <begin position="77"/>
        <end position="102"/>
    </location>
</feature>
<evidence type="ECO:0000256" key="2">
    <source>
        <dbReference type="SAM" id="SignalP"/>
    </source>
</evidence>
<feature type="compositionally biased region" description="Polar residues" evidence="1">
    <location>
        <begin position="45"/>
        <end position="70"/>
    </location>
</feature>
<feature type="region of interest" description="Disordered" evidence="1">
    <location>
        <begin position="27"/>
        <end position="309"/>
    </location>
</feature>
<feature type="compositionally biased region" description="Polar residues" evidence="1">
    <location>
        <begin position="27"/>
        <end position="38"/>
    </location>
</feature>
<feature type="compositionally biased region" description="Polar residues" evidence="1">
    <location>
        <begin position="237"/>
        <end position="262"/>
    </location>
</feature>
<protein>
    <recommendedName>
        <fullName evidence="5">BAR domain-containing protein</fullName>
    </recommendedName>
</protein>
<evidence type="ECO:0000313" key="4">
    <source>
        <dbReference type="WBParaSite" id="TREG1_126970.9"/>
    </source>
</evidence>
<reference evidence="3" key="1">
    <citation type="submission" date="2022-06" db="EMBL/GenBank/DDBJ databases">
        <authorList>
            <person name="Berger JAMES D."/>
            <person name="Berger JAMES D."/>
        </authorList>
    </citation>
    <scope>NUCLEOTIDE SEQUENCE [LARGE SCALE GENOMIC DNA]</scope>
</reference>
<feature type="compositionally biased region" description="Polar residues" evidence="1">
    <location>
        <begin position="141"/>
        <end position="166"/>
    </location>
</feature>
<proteinExistence type="predicted"/>
<feature type="compositionally biased region" description="Polar residues" evidence="1">
    <location>
        <begin position="269"/>
        <end position="294"/>
    </location>
</feature>
<feature type="compositionally biased region" description="Polar residues" evidence="1">
    <location>
        <begin position="173"/>
        <end position="198"/>
    </location>
</feature>
<feature type="signal peptide" evidence="2">
    <location>
        <begin position="1"/>
        <end position="21"/>
    </location>
</feature>